<accession>A0A392U5R6</accession>
<reference evidence="1 2" key="1">
    <citation type="journal article" date="2018" name="Front. Plant Sci.">
        <title>Red Clover (Trifolium pratense) and Zigzag Clover (T. medium) - A Picture of Genomic Similarities and Differences.</title>
        <authorList>
            <person name="Dluhosova J."/>
            <person name="Istvanek J."/>
            <person name="Nedelnik J."/>
            <person name="Repkova J."/>
        </authorList>
    </citation>
    <scope>NUCLEOTIDE SEQUENCE [LARGE SCALE GENOMIC DNA]</scope>
    <source>
        <strain evidence="2">cv. 10/8</strain>
        <tissue evidence="1">Leaf</tissue>
    </source>
</reference>
<feature type="non-terminal residue" evidence="1">
    <location>
        <position position="1"/>
    </location>
</feature>
<name>A0A392U5R6_9FABA</name>
<dbReference type="AlphaFoldDB" id="A0A392U5R6"/>
<evidence type="ECO:0000313" key="1">
    <source>
        <dbReference type="EMBL" id="MCI67075.1"/>
    </source>
</evidence>
<sequence length="33" mass="3606">VDDSWLNSLPPLARDLASLGCPSSCFLVMFFGF</sequence>
<keyword evidence="2" id="KW-1185">Reference proteome</keyword>
<dbReference type="Proteomes" id="UP000265520">
    <property type="component" value="Unassembled WGS sequence"/>
</dbReference>
<dbReference type="EMBL" id="LXQA010708284">
    <property type="protein sequence ID" value="MCI67075.1"/>
    <property type="molecule type" value="Genomic_DNA"/>
</dbReference>
<evidence type="ECO:0000313" key="2">
    <source>
        <dbReference type="Proteomes" id="UP000265520"/>
    </source>
</evidence>
<protein>
    <submittedName>
        <fullName evidence="1">Uncharacterized protein</fullName>
    </submittedName>
</protein>
<comment type="caution">
    <text evidence="1">The sequence shown here is derived from an EMBL/GenBank/DDBJ whole genome shotgun (WGS) entry which is preliminary data.</text>
</comment>
<organism evidence="1 2">
    <name type="scientific">Trifolium medium</name>
    <dbReference type="NCBI Taxonomy" id="97028"/>
    <lineage>
        <taxon>Eukaryota</taxon>
        <taxon>Viridiplantae</taxon>
        <taxon>Streptophyta</taxon>
        <taxon>Embryophyta</taxon>
        <taxon>Tracheophyta</taxon>
        <taxon>Spermatophyta</taxon>
        <taxon>Magnoliopsida</taxon>
        <taxon>eudicotyledons</taxon>
        <taxon>Gunneridae</taxon>
        <taxon>Pentapetalae</taxon>
        <taxon>rosids</taxon>
        <taxon>fabids</taxon>
        <taxon>Fabales</taxon>
        <taxon>Fabaceae</taxon>
        <taxon>Papilionoideae</taxon>
        <taxon>50 kb inversion clade</taxon>
        <taxon>NPAAA clade</taxon>
        <taxon>Hologalegina</taxon>
        <taxon>IRL clade</taxon>
        <taxon>Trifolieae</taxon>
        <taxon>Trifolium</taxon>
    </lineage>
</organism>
<proteinExistence type="predicted"/>